<organism evidence="2 3">
    <name type="scientific">Armillaria gallica</name>
    <name type="common">Bulbous honey fungus</name>
    <name type="synonym">Armillaria bulbosa</name>
    <dbReference type="NCBI Taxonomy" id="47427"/>
    <lineage>
        <taxon>Eukaryota</taxon>
        <taxon>Fungi</taxon>
        <taxon>Dikarya</taxon>
        <taxon>Basidiomycota</taxon>
        <taxon>Agaricomycotina</taxon>
        <taxon>Agaricomycetes</taxon>
        <taxon>Agaricomycetidae</taxon>
        <taxon>Agaricales</taxon>
        <taxon>Marasmiineae</taxon>
        <taxon>Physalacriaceae</taxon>
        <taxon>Armillaria</taxon>
    </lineage>
</organism>
<sequence length="248" mass="26517">MSRSVHHCPATHCAAYVQDTPRTQECTCSVQLIDHLPIDNLYRSPVAKAEFFAGGVRSDVDTPASNAVTLSSPDVTNVTLSRVPSPSHQFVNPYRTPAAVPYRAGQSNTATPPSNTIPANSPNIANFTLPRQSLVPSPHQFVNLHRTPAAVPYRAGFFAGGVQSNAATPFSNAVPANSPNIANFTLPHQPLVPSPSHQLYSSEPTTQAGRYPHTNDGSDVDTADGQLYYHSNVTDYDTAPDTNPGPYA</sequence>
<feature type="region of interest" description="Disordered" evidence="1">
    <location>
        <begin position="185"/>
        <end position="224"/>
    </location>
</feature>
<dbReference type="EMBL" id="KZ293644">
    <property type="protein sequence ID" value="PBL04084.1"/>
    <property type="molecule type" value="Genomic_DNA"/>
</dbReference>
<accession>A0A2H3EXH9</accession>
<keyword evidence="3" id="KW-1185">Reference proteome</keyword>
<evidence type="ECO:0000313" key="2">
    <source>
        <dbReference type="EMBL" id="PBL04084.1"/>
    </source>
</evidence>
<evidence type="ECO:0000256" key="1">
    <source>
        <dbReference type="SAM" id="MobiDB-lite"/>
    </source>
</evidence>
<evidence type="ECO:0000313" key="3">
    <source>
        <dbReference type="Proteomes" id="UP000217790"/>
    </source>
</evidence>
<reference evidence="3" key="1">
    <citation type="journal article" date="2017" name="Nat. Ecol. Evol.">
        <title>Genome expansion and lineage-specific genetic innovations in the forest pathogenic fungi Armillaria.</title>
        <authorList>
            <person name="Sipos G."/>
            <person name="Prasanna A.N."/>
            <person name="Walter M.C."/>
            <person name="O'Connor E."/>
            <person name="Balint B."/>
            <person name="Krizsan K."/>
            <person name="Kiss B."/>
            <person name="Hess J."/>
            <person name="Varga T."/>
            <person name="Slot J."/>
            <person name="Riley R."/>
            <person name="Boka B."/>
            <person name="Rigling D."/>
            <person name="Barry K."/>
            <person name="Lee J."/>
            <person name="Mihaltcheva S."/>
            <person name="LaButti K."/>
            <person name="Lipzen A."/>
            <person name="Waldron R."/>
            <person name="Moloney N.M."/>
            <person name="Sperisen C."/>
            <person name="Kredics L."/>
            <person name="Vagvoelgyi C."/>
            <person name="Patrignani A."/>
            <person name="Fitzpatrick D."/>
            <person name="Nagy I."/>
            <person name="Doyle S."/>
            <person name="Anderson J.B."/>
            <person name="Grigoriev I.V."/>
            <person name="Gueldener U."/>
            <person name="Muensterkoetter M."/>
            <person name="Nagy L.G."/>
        </authorList>
    </citation>
    <scope>NUCLEOTIDE SEQUENCE [LARGE SCALE GENOMIC DNA]</scope>
    <source>
        <strain evidence="3">Ar21-2</strain>
    </source>
</reference>
<protein>
    <submittedName>
        <fullName evidence="2">Uncharacterized protein</fullName>
    </submittedName>
</protein>
<dbReference type="InParanoid" id="A0A2H3EXH9"/>
<dbReference type="Proteomes" id="UP000217790">
    <property type="component" value="Unassembled WGS sequence"/>
</dbReference>
<proteinExistence type="predicted"/>
<feature type="compositionally biased region" description="Polar residues" evidence="1">
    <location>
        <begin position="195"/>
        <end position="208"/>
    </location>
</feature>
<name>A0A2H3EXH9_ARMGA</name>
<dbReference type="AlphaFoldDB" id="A0A2H3EXH9"/>
<gene>
    <name evidence="2" type="ORF">ARMGADRAFT_1004736</name>
</gene>